<evidence type="ECO:0000256" key="1">
    <source>
        <dbReference type="SAM" id="MobiDB-lite"/>
    </source>
</evidence>
<sequence length="134" mass="14194">MPGGGVSHHGLTMVGSGRGGSAVSRTLRFLSHLASRVLPWIFRIGPIGPYFSNLLDLVGPQLHGFLPLLGSLGVNLQSKTIQSSKVKAPKIEVKGRLQITALLHLGTEEAPEQPTRSSGAGINDPTADEHRLDC</sequence>
<dbReference type="AlphaFoldDB" id="A0A7C9CLP0"/>
<reference evidence="2" key="1">
    <citation type="journal article" date="2013" name="J. Plant Res.">
        <title>Effect of fungi and light on seed germination of three Opuntia species from semiarid lands of central Mexico.</title>
        <authorList>
            <person name="Delgado-Sanchez P."/>
            <person name="Jimenez-Bremont J.F."/>
            <person name="Guerrero-Gonzalez Mde L."/>
            <person name="Flores J."/>
        </authorList>
    </citation>
    <scope>NUCLEOTIDE SEQUENCE</scope>
    <source>
        <tissue evidence="2">Cladode</tissue>
    </source>
</reference>
<protein>
    <submittedName>
        <fullName evidence="2">Uncharacterized protein</fullName>
    </submittedName>
</protein>
<organism evidence="2">
    <name type="scientific">Opuntia streptacantha</name>
    <name type="common">Prickly pear cactus</name>
    <name type="synonym">Opuntia cardona</name>
    <dbReference type="NCBI Taxonomy" id="393608"/>
    <lineage>
        <taxon>Eukaryota</taxon>
        <taxon>Viridiplantae</taxon>
        <taxon>Streptophyta</taxon>
        <taxon>Embryophyta</taxon>
        <taxon>Tracheophyta</taxon>
        <taxon>Spermatophyta</taxon>
        <taxon>Magnoliopsida</taxon>
        <taxon>eudicotyledons</taxon>
        <taxon>Gunneridae</taxon>
        <taxon>Pentapetalae</taxon>
        <taxon>Caryophyllales</taxon>
        <taxon>Cactineae</taxon>
        <taxon>Cactaceae</taxon>
        <taxon>Opuntioideae</taxon>
        <taxon>Opuntia</taxon>
    </lineage>
</organism>
<evidence type="ECO:0000313" key="2">
    <source>
        <dbReference type="EMBL" id="MBA4618923.1"/>
    </source>
</evidence>
<dbReference type="EMBL" id="GISG01022748">
    <property type="protein sequence ID" value="MBA4618923.1"/>
    <property type="molecule type" value="Transcribed_RNA"/>
</dbReference>
<feature type="region of interest" description="Disordered" evidence="1">
    <location>
        <begin position="108"/>
        <end position="134"/>
    </location>
</feature>
<accession>A0A7C9CLP0</accession>
<name>A0A7C9CLP0_OPUST</name>
<proteinExistence type="predicted"/>
<reference evidence="2" key="2">
    <citation type="submission" date="2020-07" db="EMBL/GenBank/DDBJ databases">
        <authorList>
            <person name="Vera ALvarez R."/>
            <person name="Arias-Moreno D.M."/>
            <person name="Jimenez-Jacinto V."/>
            <person name="Jimenez-Bremont J.F."/>
            <person name="Swaminathan K."/>
            <person name="Moose S.P."/>
            <person name="Guerrero-Gonzalez M.L."/>
            <person name="Marino-Ramirez L."/>
            <person name="Landsman D."/>
            <person name="Rodriguez-Kessler M."/>
            <person name="Delgado-Sanchez P."/>
        </authorList>
    </citation>
    <scope>NUCLEOTIDE SEQUENCE</scope>
    <source>
        <tissue evidence="2">Cladode</tissue>
    </source>
</reference>